<keyword evidence="6" id="KW-0961">Cell wall biogenesis/degradation</keyword>
<evidence type="ECO:0000313" key="14">
    <source>
        <dbReference type="Proteomes" id="UP000184387"/>
    </source>
</evidence>
<dbReference type="GO" id="GO:0071555">
    <property type="term" value="P:cell wall organization"/>
    <property type="evidence" value="ECO:0007669"/>
    <property type="project" value="UniProtKB-KW"/>
</dbReference>
<keyword evidence="2 11" id="KW-0732">Signal</keyword>
<protein>
    <submittedName>
        <fullName evidence="13">D-alanyl-D-alanine carboxypeptidase</fullName>
    </submittedName>
</protein>
<dbReference type="InterPro" id="IPR018044">
    <property type="entry name" value="Peptidase_S11"/>
</dbReference>
<dbReference type="OrthoDB" id="9795979at2"/>
<feature type="chain" id="PRO_5013291324" evidence="11">
    <location>
        <begin position="42"/>
        <end position="415"/>
    </location>
</feature>
<dbReference type="InterPro" id="IPR012338">
    <property type="entry name" value="Beta-lactam/transpept-like"/>
</dbReference>
<dbReference type="RefSeq" id="WP_073135823.1">
    <property type="nucleotide sequence ID" value="NZ_FQZF01000016.1"/>
</dbReference>
<evidence type="ECO:0000259" key="12">
    <source>
        <dbReference type="Pfam" id="PF00768"/>
    </source>
</evidence>
<dbReference type="GO" id="GO:0008360">
    <property type="term" value="P:regulation of cell shape"/>
    <property type="evidence" value="ECO:0007669"/>
    <property type="project" value="UniProtKB-KW"/>
</dbReference>
<keyword evidence="5" id="KW-0573">Peptidoglycan synthesis</keyword>
<dbReference type="STRING" id="198092.SAMN02745194_02835"/>
<feature type="signal peptide" evidence="11">
    <location>
        <begin position="1"/>
        <end position="41"/>
    </location>
</feature>
<evidence type="ECO:0000256" key="3">
    <source>
        <dbReference type="ARBA" id="ARBA00022801"/>
    </source>
</evidence>
<evidence type="ECO:0000256" key="6">
    <source>
        <dbReference type="ARBA" id="ARBA00023316"/>
    </source>
</evidence>
<evidence type="ECO:0000256" key="9">
    <source>
        <dbReference type="RuleBase" id="RU004016"/>
    </source>
</evidence>
<keyword evidence="13" id="KW-0121">Carboxypeptidase</keyword>
<evidence type="ECO:0000256" key="8">
    <source>
        <dbReference type="PIRSR" id="PIRSR618044-2"/>
    </source>
</evidence>
<comment type="similarity">
    <text evidence="1 9">Belongs to the peptidase S11 family.</text>
</comment>
<dbReference type="AlphaFoldDB" id="A0A1M6KB80"/>
<dbReference type="SUPFAM" id="SSF56601">
    <property type="entry name" value="beta-lactamase/transpeptidase-like"/>
    <property type="match status" value="1"/>
</dbReference>
<evidence type="ECO:0000256" key="5">
    <source>
        <dbReference type="ARBA" id="ARBA00022984"/>
    </source>
</evidence>
<evidence type="ECO:0000256" key="2">
    <source>
        <dbReference type="ARBA" id="ARBA00022729"/>
    </source>
</evidence>
<dbReference type="GO" id="GO:0009002">
    <property type="term" value="F:serine-type D-Ala-D-Ala carboxypeptidase activity"/>
    <property type="evidence" value="ECO:0007669"/>
    <property type="project" value="InterPro"/>
</dbReference>
<dbReference type="GO" id="GO:0009252">
    <property type="term" value="P:peptidoglycan biosynthetic process"/>
    <property type="evidence" value="ECO:0007669"/>
    <property type="project" value="UniProtKB-KW"/>
</dbReference>
<evidence type="ECO:0000256" key="4">
    <source>
        <dbReference type="ARBA" id="ARBA00022960"/>
    </source>
</evidence>
<keyword evidence="3" id="KW-0378">Hydrolase</keyword>
<feature type="active site" evidence="7">
    <location>
        <position position="134"/>
    </location>
</feature>
<dbReference type="InterPro" id="IPR001967">
    <property type="entry name" value="Peptidase_S11_N"/>
</dbReference>
<evidence type="ECO:0000256" key="7">
    <source>
        <dbReference type="PIRSR" id="PIRSR618044-1"/>
    </source>
</evidence>
<feature type="active site" description="Acyl-ester intermediate" evidence="7">
    <location>
        <position position="74"/>
    </location>
</feature>
<evidence type="ECO:0000313" key="13">
    <source>
        <dbReference type="EMBL" id="SHJ56180.1"/>
    </source>
</evidence>
<dbReference type="PANTHER" id="PTHR21581">
    <property type="entry name" value="D-ALANYL-D-ALANINE CARBOXYPEPTIDASE"/>
    <property type="match status" value="1"/>
</dbReference>
<dbReference type="GO" id="GO:0006508">
    <property type="term" value="P:proteolysis"/>
    <property type="evidence" value="ECO:0007669"/>
    <property type="project" value="InterPro"/>
</dbReference>
<keyword evidence="13" id="KW-0645">Protease</keyword>
<keyword evidence="14" id="KW-1185">Reference proteome</keyword>
<feature type="binding site" evidence="8">
    <location>
        <position position="236"/>
    </location>
    <ligand>
        <name>substrate</name>
    </ligand>
</feature>
<dbReference type="EMBL" id="FQZF01000016">
    <property type="protein sequence ID" value="SHJ56180.1"/>
    <property type="molecule type" value="Genomic_DNA"/>
</dbReference>
<gene>
    <name evidence="13" type="ORF">SAMN02745194_02835</name>
</gene>
<feature type="active site" description="Proton acceptor" evidence="7">
    <location>
        <position position="77"/>
    </location>
</feature>
<organism evidence="13 14">
    <name type="scientific">Muricoccus roseus</name>
    <dbReference type="NCBI Taxonomy" id="198092"/>
    <lineage>
        <taxon>Bacteria</taxon>
        <taxon>Pseudomonadati</taxon>
        <taxon>Pseudomonadota</taxon>
        <taxon>Alphaproteobacteria</taxon>
        <taxon>Acetobacterales</taxon>
        <taxon>Roseomonadaceae</taxon>
        <taxon>Muricoccus</taxon>
    </lineage>
</organism>
<feature type="region of interest" description="Disordered" evidence="10">
    <location>
        <begin position="361"/>
        <end position="415"/>
    </location>
</feature>
<evidence type="ECO:0000256" key="11">
    <source>
        <dbReference type="SAM" id="SignalP"/>
    </source>
</evidence>
<proteinExistence type="inferred from homology"/>
<keyword evidence="4" id="KW-0133">Cell shape</keyword>
<dbReference type="PANTHER" id="PTHR21581:SF6">
    <property type="entry name" value="TRAFFICKING PROTEIN PARTICLE COMPLEX SUBUNIT 12"/>
    <property type="match status" value="1"/>
</dbReference>
<feature type="compositionally biased region" description="Low complexity" evidence="10">
    <location>
        <begin position="391"/>
        <end position="409"/>
    </location>
</feature>
<evidence type="ECO:0000256" key="1">
    <source>
        <dbReference type="ARBA" id="ARBA00007164"/>
    </source>
</evidence>
<feature type="domain" description="Peptidase S11 D-alanyl-D-alanine carboxypeptidase A N-terminal" evidence="12">
    <location>
        <begin position="49"/>
        <end position="265"/>
    </location>
</feature>
<dbReference type="Proteomes" id="UP000184387">
    <property type="component" value="Unassembled WGS sequence"/>
</dbReference>
<reference evidence="13 14" key="1">
    <citation type="submission" date="2016-11" db="EMBL/GenBank/DDBJ databases">
        <authorList>
            <person name="Jaros S."/>
            <person name="Januszkiewicz K."/>
            <person name="Wedrychowicz H."/>
        </authorList>
    </citation>
    <scope>NUCLEOTIDE SEQUENCE [LARGE SCALE GENOMIC DNA]</scope>
    <source>
        <strain evidence="13 14">DSM 14916</strain>
    </source>
</reference>
<evidence type="ECO:0000256" key="10">
    <source>
        <dbReference type="SAM" id="MobiDB-lite"/>
    </source>
</evidence>
<dbReference type="Pfam" id="PF00768">
    <property type="entry name" value="Peptidase_S11"/>
    <property type="match status" value="1"/>
</dbReference>
<dbReference type="PRINTS" id="PR00725">
    <property type="entry name" value="DADACBPTASE1"/>
</dbReference>
<sequence length="415" mass="44263">MANALAAWCGRRREGVRALAKRAGWAAALVPALLAAHPAAAQIGSDRYASFVMDGRTGQSLGGANADAPRYPASLTKMMTLYMLFEAMREGRVTMNSRIYISEEANSRQPSKLGVPPGMTIPVEVAIYALTMKSANDVAVAVGEALAGSEERFAQVMTQKARQLGMTNTTFRNASGLPDWDQTTTARDMATLGRRLFLDFPERWHYFGNSTIRAGNYAFRSHNRMIGEYEGVDGVKTGFINASGFNNVVSAQRQGQRVFVSVFGGSSWVERDRHAALLLDDGFARLGVQPPARVPDAAMAMARAPSVLGRARAATIEAAAPARSNIRQVSLRVARPAAARPQAAAARGRAAAAPVARVGTRAGAARAASTRRVMEQGDGGRMVRVSAPRGTTSRVAAPRRAPVAATAPRGKQARR</sequence>
<accession>A0A1M6KB80</accession>
<name>A0A1M6KB80_9PROT</name>
<dbReference type="Gene3D" id="3.40.710.10">
    <property type="entry name" value="DD-peptidase/beta-lactamase superfamily"/>
    <property type="match status" value="1"/>
</dbReference>